<dbReference type="Proteomes" id="UP000253318">
    <property type="component" value="Unassembled WGS sequence"/>
</dbReference>
<evidence type="ECO:0000313" key="1">
    <source>
        <dbReference type="EMBL" id="RCV47193.1"/>
    </source>
</evidence>
<sequence length="49" mass="5552">MDPDLPARLERSASAVAAGHGMRTADFADWFAERTRAHRFRVERIPLAE</sequence>
<comment type="caution">
    <text evidence="1">The sequence shown here is derived from an EMBL/GenBank/DDBJ whole genome shotgun (WGS) entry which is preliminary data.</text>
</comment>
<dbReference type="AlphaFoldDB" id="A0A368SXJ2"/>
<name>A0A368SXJ2_9ACTN</name>
<reference evidence="1 2" key="1">
    <citation type="submission" date="2018-04" db="EMBL/GenBank/DDBJ databases">
        <title>Novel actinobacteria from marine sediment.</title>
        <authorList>
            <person name="Ng Z.Y."/>
            <person name="Tan G.Y.A."/>
        </authorList>
    </citation>
    <scope>NUCLEOTIDE SEQUENCE [LARGE SCALE GENOMIC DNA]</scope>
    <source>
        <strain evidence="1 2">TPS81</strain>
    </source>
</reference>
<feature type="non-terminal residue" evidence="1">
    <location>
        <position position="49"/>
    </location>
</feature>
<accession>A0A368SXJ2</accession>
<keyword evidence="2" id="KW-1185">Reference proteome</keyword>
<evidence type="ECO:0000313" key="2">
    <source>
        <dbReference type="Proteomes" id="UP000253318"/>
    </source>
</evidence>
<organism evidence="1 2">
    <name type="scientific">Marinitenerispora sediminis</name>
    <dbReference type="NCBI Taxonomy" id="1931232"/>
    <lineage>
        <taxon>Bacteria</taxon>
        <taxon>Bacillati</taxon>
        <taxon>Actinomycetota</taxon>
        <taxon>Actinomycetes</taxon>
        <taxon>Streptosporangiales</taxon>
        <taxon>Nocardiopsidaceae</taxon>
        <taxon>Marinitenerispora</taxon>
    </lineage>
</organism>
<dbReference type="EMBL" id="QEIN01000599">
    <property type="protein sequence ID" value="RCV47193.1"/>
    <property type="molecule type" value="Genomic_DNA"/>
</dbReference>
<gene>
    <name evidence="1" type="ORF">DEF24_27490</name>
</gene>
<protein>
    <submittedName>
        <fullName evidence="1">NDP-hexose 2,3-dehydratase</fullName>
    </submittedName>
</protein>
<proteinExistence type="predicted"/>